<name>A0A9N9XUN6_PHYSR</name>
<evidence type="ECO:0000313" key="1">
    <source>
        <dbReference type="EMBL" id="CAG9865026.1"/>
    </source>
</evidence>
<sequence length="43" mass="4763">MTKSSCSAEGGLLPDENPNTNEYQIALMKIKSFVLEGRPKMHP</sequence>
<dbReference type="Proteomes" id="UP001153712">
    <property type="component" value="Chromosome 9"/>
</dbReference>
<organism evidence="1 2">
    <name type="scientific">Phyllotreta striolata</name>
    <name type="common">Striped flea beetle</name>
    <name type="synonym">Crioceris striolata</name>
    <dbReference type="NCBI Taxonomy" id="444603"/>
    <lineage>
        <taxon>Eukaryota</taxon>
        <taxon>Metazoa</taxon>
        <taxon>Ecdysozoa</taxon>
        <taxon>Arthropoda</taxon>
        <taxon>Hexapoda</taxon>
        <taxon>Insecta</taxon>
        <taxon>Pterygota</taxon>
        <taxon>Neoptera</taxon>
        <taxon>Endopterygota</taxon>
        <taxon>Coleoptera</taxon>
        <taxon>Polyphaga</taxon>
        <taxon>Cucujiformia</taxon>
        <taxon>Chrysomeloidea</taxon>
        <taxon>Chrysomelidae</taxon>
        <taxon>Galerucinae</taxon>
        <taxon>Alticini</taxon>
        <taxon>Phyllotreta</taxon>
    </lineage>
</organism>
<evidence type="ECO:0000313" key="2">
    <source>
        <dbReference type="Proteomes" id="UP001153712"/>
    </source>
</evidence>
<proteinExistence type="predicted"/>
<gene>
    <name evidence="1" type="ORF">PHYEVI_LOCUS11272</name>
</gene>
<accession>A0A9N9XUN6</accession>
<protein>
    <submittedName>
        <fullName evidence="1">Uncharacterized protein</fullName>
    </submittedName>
</protein>
<dbReference type="AlphaFoldDB" id="A0A9N9XUN6"/>
<keyword evidence="2" id="KW-1185">Reference proteome</keyword>
<reference evidence="1" key="1">
    <citation type="submission" date="2022-01" db="EMBL/GenBank/DDBJ databases">
        <authorList>
            <person name="King R."/>
        </authorList>
    </citation>
    <scope>NUCLEOTIDE SEQUENCE</scope>
</reference>
<dbReference type="EMBL" id="OU900102">
    <property type="protein sequence ID" value="CAG9865026.1"/>
    <property type="molecule type" value="Genomic_DNA"/>
</dbReference>